<dbReference type="Pfam" id="PF04964">
    <property type="entry name" value="Flp_Fap"/>
    <property type="match status" value="1"/>
</dbReference>
<evidence type="ECO:0000256" key="1">
    <source>
        <dbReference type="SAM" id="MobiDB-lite"/>
    </source>
</evidence>
<evidence type="ECO:0000313" key="4">
    <source>
        <dbReference type="Proteomes" id="UP001501326"/>
    </source>
</evidence>
<sequence>MTFVGELVRGRPGARRGDHGATSAEYALMVTLIAIVIIGAVTLFGQNTIQLFHVPAGAL</sequence>
<dbReference type="EMBL" id="BAAARN010000005">
    <property type="protein sequence ID" value="GAA2739312.1"/>
    <property type="molecule type" value="Genomic_DNA"/>
</dbReference>
<accession>A0ABN3UVT5</accession>
<organism evidence="3 4">
    <name type="scientific">Pedococcus aerophilus</name>
    <dbReference type="NCBI Taxonomy" id="436356"/>
    <lineage>
        <taxon>Bacteria</taxon>
        <taxon>Bacillati</taxon>
        <taxon>Actinomycetota</taxon>
        <taxon>Actinomycetes</taxon>
        <taxon>Micrococcales</taxon>
        <taxon>Intrasporangiaceae</taxon>
        <taxon>Pedococcus</taxon>
    </lineage>
</organism>
<protein>
    <recommendedName>
        <fullName evidence="5">Flp family type IVb pilin</fullName>
    </recommendedName>
</protein>
<dbReference type="Proteomes" id="UP001501326">
    <property type="component" value="Unassembled WGS sequence"/>
</dbReference>
<dbReference type="InterPro" id="IPR007047">
    <property type="entry name" value="Flp_Fap"/>
</dbReference>
<name>A0ABN3UVT5_9MICO</name>
<feature type="region of interest" description="Disordered" evidence="1">
    <location>
        <begin position="1"/>
        <end position="20"/>
    </location>
</feature>
<feature type="transmembrane region" description="Helical" evidence="2">
    <location>
        <begin position="26"/>
        <end position="45"/>
    </location>
</feature>
<evidence type="ECO:0008006" key="5">
    <source>
        <dbReference type="Google" id="ProtNLM"/>
    </source>
</evidence>
<evidence type="ECO:0000256" key="2">
    <source>
        <dbReference type="SAM" id="Phobius"/>
    </source>
</evidence>
<reference evidence="3 4" key="1">
    <citation type="journal article" date="2019" name="Int. J. Syst. Evol. Microbiol.">
        <title>The Global Catalogue of Microorganisms (GCM) 10K type strain sequencing project: providing services to taxonomists for standard genome sequencing and annotation.</title>
        <authorList>
            <consortium name="The Broad Institute Genomics Platform"/>
            <consortium name="The Broad Institute Genome Sequencing Center for Infectious Disease"/>
            <person name="Wu L."/>
            <person name="Ma J."/>
        </authorList>
    </citation>
    <scope>NUCLEOTIDE SEQUENCE [LARGE SCALE GENOMIC DNA]</scope>
    <source>
        <strain evidence="3 4">JCM 16378</strain>
    </source>
</reference>
<comment type="caution">
    <text evidence="3">The sequence shown here is derived from an EMBL/GenBank/DDBJ whole genome shotgun (WGS) entry which is preliminary data.</text>
</comment>
<dbReference type="RefSeq" id="WP_344195809.1">
    <property type="nucleotide sequence ID" value="NZ_BAAARN010000005.1"/>
</dbReference>
<proteinExistence type="predicted"/>
<keyword evidence="2" id="KW-1133">Transmembrane helix</keyword>
<evidence type="ECO:0000313" key="3">
    <source>
        <dbReference type="EMBL" id="GAA2739312.1"/>
    </source>
</evidence>
<keyword evidence="4" id="KW-1185">Reference proteome</keyword>
<keyword evidence="2" id="KW-0812">Transmembrane</keyword>
<gene>
    <name evidence="3" type="ORF">GCM10009867_34850</name>
</gene>
<keyword evidence="2" id="KW-0472">Membrane</keyword>